<evidence type="ECO:0000313" key="1">
    <source>
        <dbReference type="EMBL" id="JAH58233.1"/>
    </source>
</evidence>
<sequence length="53" mass="5836">MMMSLGCHGNALGTLVEKSRPVLFCFCMEGSRGSVLRSSRREEDESLIRSTGL</sequence>
<organism evidence="1">
    <name type="scientific">Anguilla anguilla</name>
    <name type="common">European freshwater eel</name>
    <name type="synonym">Muraena anguilla</name>
    <dbReference type="NCBI Taxonomy" id="7936"/>
    <lineage>
        <taxon>Eukaryota</taxon>
        <taxon>Metazoa</taxon>
        <taxon>Chordata</taxon>
        <taxon>Craniata</taxon>
        <taxon>Vertebrata</taxon>
        <taxon>Euteleostomi</taxon>
        <taxon>Actinopterygii</taxon>
        <taxon>Neopterygii</taxon>
        <taxon>Teleostei</taxon>
        <taxon>Anguilliformes</taxon>
        <taxon>Anguillidae</taxon>
        <taxon>Anguilla</taxon>
    </lineage>
</organism>
<dbReference type="EMBL" id="GBXM01050344">
    <property type="protein sequence ID" value="JAH58233.1"/>
    <property type="molecule type" value="Transcribed_RNA"/>
</dbReference>
<dbReference type="AlphaFoldDB" id="A0A0E9TZV4"/>
<reference evidence="1" key="2">
    <citation type="journal article" date="2015" name="Fish Shellfish Immunol.">
        <title>Early steps in the European eel (Anguilla anguilla)-Vibrio vulnificus interaction in the gills: Role of the RtxA13 toxin.</title>
        <authorList>
            <person name="Callol A."/>
            <person name="Pajuelo D."/>
            <person name="Ebbesson L."/>
            <person name="Teles M."/>
            <person name="MacKenzie S."/>
            <person name="Amaro C."/>
        </authorList>
    </citation>
    <scope>NUCLEOTIDE SEQUENCE</scope>
</reference>
<protein>
    <submittedName>
        <fullName evidence="1">Uncharacterized protein</fullName>
    </submittedName>
</protein>
<name>A0A0E9TZV4_ANGAN</name>
<accession>A0A0E9TZV4</accession>
<reference evidence="1" key="1">
    <citation type="submission" date="2014-11" db="EMBL/GenBank/DDBJ databases">
        <authorList>
            <person name="Amaro Gonzalez C."/>
        </authorList>
    </citation>
    <scope>NUCLEOTIDE SEQUENCE</scope>
</reference>
<proteinExistence type="predicted"/>